<keyword evidence="2" id="KW-1185">Reference proteome</keyword>
<organism evidence="1 2">
    <name type="scientific">Neomicrococcus lactis</name>
    <dbReference type="NCBI Taxonomy" id="732241"/>
    <lineage>
        <taxon>Bacteria</taxon>
        <taxon>Bacillati</taxon>
        <taxon>Actinomycetota</taxon>
        <taxon>Actinomycetes</taxon>
        <taxon>Micrococcales</taxon>
        <taxon>Micrococcaceae</taxon>
        <taxon>Neomicrococcus</taxon>
    </lineage>
</organism>
<dbReference type="AlphaFoldDB" id="A0A7W8YC32"/>
<gene>
    <name evidence="1" type="ORF">BKA12_001895</name>
</gene>
<comment type="caution">
    <text evidence="1">The sequence shown here is derived from an EMBL/GenBank/DDBJ whole genome shotgun (WGS) entry which is preliminary data.</text>
</comment>
<protein>
    <submittedName>
        <fullName evidence="1">Uncharacterized protein</fullName>
    </submittedName>
</protein>
<evidence type="ECO:0000313" key="1">
    <source>
        <dbReference type="EMBL" id="MBB5598815.1"/>
    </source>
</evidence>
<evidence type="ECO:0000313" key="2">
    <source>
        <dbReference type="Proteomes" id="UP000523863"/>
    </source>
</evidence>
<accession>A0A7W8YC32</accession>
<sequence>MNSSESIDVAGIEAQAESLLGDLASVPDVEAFQALLRLQAKIGESLGESARTLAENGSWAAVAQVAGTSRQAAWQRWSAK</sequence>
<proteinExistence type="predicted"/>
<dbReference type="RefSeq" id="WP_183643076.1">
    <property type="nucleotide sequence ID" value="NZ_CANLFI010000012.1"/>
</dbReference>
<reference evidence="1 2" key="1">
    <citation type="submission" date="2020-08" db="EMBL/GenBank/DDBJ databases">
        <title>Sequencing the genomes of 1000 actinobacteria strains.</title>
        <authorList>
            <person name="Klenk H.-P."/>
        </authorList>
    </citation>
    <scope>NUCLEOTIDE SEQUENCE [LARGE SCALE GENOMIC DNA]</scope>
    <source>
        <strain evidence="1 2">DSM 23694</strain>
    </source>
</reference>
<dbReference type="EMBL" id="JACHBL010000001">
    <property type="protein sequence ID" value="MBB5598815.1"/>
    <property type="molecule type" value="Genomic_DNA"/>
</dbReference>
<dbReference type="Proteomes" id="UP000523863">
    <property type="component" value="Unassembled WGS sequence"/>
</dbReference>
<name>A0A7W8YC32_9MICC</name>